<name>A0A2R6XB43_MARPO</name>
<dbReference type="EMBL" id="KZ772697">
    <property type="protein sequence ID" value="PTQ43341.1"/>
    <property type="molecule type" value="Genomic_DNA"/>
</dbReference>
<organism evidence="1 2">
    <name type="scientific">Marchantia polymorpha</name>
    <name type="common">Common liverwort</name>
    <name type="synonym">Marchantia aquatica</name>
    <dbReference type="NCBI Taxonomy" id="3197"/>
    <lineage>
        <taxon>Eukaryota</taxon>
        <taxon>Viridiplantae</taxon>
        <taxon>Streptophyta</taxon>
        <taxon>Embryophyta</taxon>
        <taxon>Marchantiophyta</taxon>
        <taxon>Marchantiopsida</taxon>
        <taxon>Marchantiidae</taxon>
        <taxon>Marchantiales</taxon>
        <taxon>Marchantiaceae</taxon>
        <taxon>Marchantia</taxon>
    </lineage>
</organism>
<protein>
    <submittedName>
        <fullName evidence="1">Uncharacterized protein</fullName>
    </submittedName>
</protein>
<evidence type="ECO:0000313" key="1">
    <source>
        <dbReference type="EMBL" id="PTQ43341.1"/>
    </source>
</evidence>
<evidence type="ECO:0000313" key="2">
    <source>
        <dbReference type="Proteomes" id="UP000244005"/>
    </source>
</evidence>
<dbReference type="Proteomes" id="UP000244005">
    <property type="component" value="Unassembled WGS sequence"/>
</dbReference>
<gene>
    <name evidence="1" type="ORF">MARPO_0025s0036</name>
</gene>
<sequence length="210" mass="24146">MDGRIDGWLEGEGRREVGRVAARNSSERRTNHNGIRKGMYAAPYVPRSCRAIQRELENTPYTYEYTPTGASRYTVSRPDCTALRSARPQSVDEAWSAAVRRMFCLREGGRRRCLLAKELESQRLQVLGGPTRVLWGEARARRLTAKEGWKEGKRRREGRQGRILRHKNKNGRDFRRGGSNWGPPLDPAMDPRRELQPLPCIVHRTPQVLQ</sequence>
<dbReference type="AlphaFoldDB" id="A0A2R6XB43"/>
<keyword evidence="2" id="KW-1185">Reference proteome</keyword>
<accession>A0A2R6XB43</accession>
<proteinExistence type="predicted"/>
<reference evidence="2" key="1">
    <citation type="journal article" date="2017" name="Cell">
        <title>Insights into land plant evolution garnered from the Marchantia polymorpha genome.</title>
        <authorList>
            <person name="Bowman J.L."/>
            <person name="Kohchi T."/>
            <person name="Yamato K.T."/>
            <person name="Jenkins J."/>
            <person name="Shu S."/>
            <person name="Ishizaki K."/>
            <person name="Yamaoka S."/>
            <person name="Nishihama R."/>
            <person name="Nakamura Y."/>
            <person name="Berger F."/>
            <person name="Adam C."/>
            <person name="Aki S.S."/>
            <person name="Althoff F."/>
            <person name="Araki T."/>
            <person name="Arteaga-Vazquez M.A."/>
            <person name="Balasubrmanian S."/>
            <person name="Barry K."/>
            <person name="Bauer D."/>
            <person name="Boehm C.R."/>
            <person name="Briginshaw L."/>
            <person name="Caballero-Perez J."/>
            <person name="Catarino B."/>
            <person name="Chen F."/>
            <person name="Chiyoda S."/>
            <person name="Chovatia M."/>
            <person name="Davies K.M."/>
            <person name="Delmans M."/>
            <person name="Demura T."/>
            <person name="Dierschke T."/>
            <person name="Dolan L."/>
            <person name="Dorantes-Acosta A.E."/>
            <person name="Eklund D.M."/>
            <person name="Florent S.N."/>
            <person name="Flores-Sandoval E."/>
            <person name="Fujiyama A."/>
            <person name="Fukuzawa H."/>
            <person name="Galik B."/>
            <person name="Grimanelli D."/>
            <person name="Grimwood J."/>
            <person name="Grossniklaus U."/>
            <person name="Hamada T."/>
            <person name="Haseloff J."/>
            <person name="Hetherington A.J."/>
            <person name="Higo A."/>
            <person name="Hirakawa Y."/>
            <person name="Hundley H.N."/>
            <person name="Ikeda Y."/>
            <person name="Inoue K."/>
            <person name="Inoue S.I."/>
            <person name="Ishida S."/>
            <person name="Jia Q."/>
            <person name="Kakita M."/>
            <person name="Kanazawa T."/>
            <person name="Kawai Y."/>
            <person name="Kawashima T."/>
            <person name="Kennedy M."/>
            <person name="Kinose K."/>
            <person name="Kinoshita T."/>
            <person name="Kohara Y."/>
            <person name="Koide E."/>
            <person name="Komatsu K."/>
            <person name="Kopischke S."/>
            <person name="Kubo M."/>
            <person name="Kyozuka J."/>
            <person name="Lagercrantz U."/>
            <person name="Lin S.S."/>
            <person name="Lindquist E."/>
            <person name="Lipzen A.M."/>
            <person name="Lu C.W."/>
            <person name="De Luna E."/>
            <person name="Martienssen R.A."/>
            <person name="Minamino N."/>
            <person name="Mizutani M."/>
            <person name="Mizutani M."/>
            <person name="Mochizuki N."/>
            <person name="Monte I."/>
            <person name="Mosher R."/>
            <person name="Nagasaki H."/>
            <person name="Nakagami H."/>
            <person name="Naramoto S."/>
            <person name="Nishitani K."/>
            <person name="Ohtani M."/>
            <person name="Okamoto T."/>
            <person name="Okumura M."/>
            <person name="Phillips J."/>
            <person name="Pollak B."/>
            <person name="Reinders A."/>
            <person name="Rovekamp M."/>
            <person name="Sano R."/>
            <person name="Sawa S."/>
            <person name="Schmid M.W."/>
            <person name="Shirakawa M."/>
            <person name="Solano R."/>
            <person name="Spunde A."/>
            <person name="Suetsugu N."/>
            <person name="Sugano S."/>
            <person name="Sugiyama A."/>
            <person name="Sun R."/>
            <person name="Suzuki Y."/>
            <person name="Takenaka M."/>
            <person name="Takezawa D."/>
            <person name="Tomogane H."/>
            <person name="Tsuzuki M."/>
            <person name="Ueda T."/>
            <person name="Umeda M."/>
            <person name="Ward J.M."/>
            <person name="Watanabe Y."/>
            <person name="Yazaki K."/>
            <person name="Yokoyama R."/>
            <person name="Yoshitake Y."/>
            <person name="Yotsui I."/>
            <person name="Zachgo S."/>
            <person name="Schmutz J."/>
        </authorList>
    </citation>
    <scope>NUCLEOTIDE SEQUENCE [LARGE SCALE GENOMIC DNA]</scope>
    <source>
        <strain evidence="2">Tak-1</strain>
    </source>
</reference>